<accession>A0ABT9Y7R8</accession>
<dbReference type="PANTHER" id="PTHR32089">
    <property type="entry name" value="METHYL-ACCEPTING CHEMOTAXIS PROTEIN MCPB"/>
    <property type="match status" value="1"/>
</dbReference>
<evidence type="ECO:0000313" key="10">
    <source>
        <dbReference type="Proteomes" id="UP001239167"/>
    </source>
</evidence>
<dbReference type="SUPFAM" id="SSF58104">
    <property type="entry name" value="Methyl-accepting chemotaxis protein (MCP) signaling domain"/>
    <property type="match status" value="1"/>
</dbReference>
<dbReference type="PRINTS" id="PR00260">
    <property type="entry name" value="CHEMTRNSDUCR"/>
</dbReference>
<keyword evidence="10" id="KW-1185">Reference proteome</keyword>
<dbReference type="SMART" id="SM00283">
    <property type="entry name" value="MA"/>
    <property type="match status" value="1"/>
</dbReference>
<proteinExistence type="inferred from homology"/>
<evidence type="ECO:0000256" key="4">
    <source>
        <dbReference type="SAM" id="Coils"/>
    </source>
</evidence>
<evidence type="ECO:0000256" key="2">
    <source>
        <dbReference type="ARBA" id="ARBA00029447"/>
    </source>
</evidence>
<feature type="transmembrane region" description="Helical" evidence="6">
    <location>
        <begin position="186"/>
        <end position="211"/>
    </location>
</feature>
<feature type="domain" description="HAMP" evidence="8">
    <location>
        <begin position="213"/>
        <end position="268"/>
    </location>
</feature>
<evidence type="ECO:0000256" key="6">
    <source>
        <dbReference type="SAM" id="Phobius"/>
    </source>
</evidence>
<keyword evidence="1 3" id="KW-0807">Transducer</keyword>
<keyword evidence="6" id="KW-0812">Transmembrane</keyword>
<evidence type="ECO:0000256" key="5">
    <source>
        <dbReference type="SAM" id="MobiDB-lite"/>
    </source>
</evidence>
<dbReference type="InterPro" id="IPR004089">
    <property type="entry name" value="MCPsignal_dom"/>
</dbReference>
<reference evidence="9 10" key="1">
    <citation type="submission" date="2023-07" db="EMBL/GenBank/DDBJ databases">
        <title>Genomic Encyclopedia of Type Strains, Phase IV (KMG-IV): sequencing the most valuable type-strain genomes for metagenomic binning, comparative biology and taxonomic classification.</title>
        <authorList>
            <person name="Goeker M."/>
        </authorList>
    </citation>
    <scope>NUCLEOTIDE SEQUENCE [LARGE SCALE GENOMIC DNA]</scope>
    <source>
        <strain evidence="9 10">DSM 16980</strain>
    </source>
</reference>
<dbReference type="Gene3D" id="1.10.287.950">
    <property type="entry name" value="Methyl-accepting chemotaxis protein"/>
    <property type="match status" value="1"/>
</dbReference>
<dbReference type="Pfam" id="PF12729">
    <property type="entry name" value="4HB_MCP_1"/>
    <property type="match status" value="1"/>
</dbReference>
<dbReference type="RefSeq" id="WP_307224010.1">
    <property type="nucleotide sequence ID" value="NZ_CP116940.1"/>
</dbReference>
<dbReference type="InterPro" id="IPR003660">
    <property type="entry name" value="HAMP_dom"/>
</dbReference>
<sequence>MNFIQNLKVRQKLVLLLFIMLISLVGVGIVGYYFLNKTNNNVHMMYAEKLVAVELINSNMSEAHKIESDVHALMLTTNDSEQKTLYDDIDARAKHFDANLTKYESLPMNDATKGQIAEIRSDLTQYRAVRKNVLALSLQDKNDEAYALFKADGKPVSDKFMKELAALAANINNAADEMNAQNEKDFAFANMIFLAIIIIGIILAFSLGWLITKQISSRMSDVVNFLNLLSTGDFSKAVPERSINDQSEFGSISRAVHSMQTSVKNLLSQLIHLAEQLATSSEVLTASAEQSAQASNQVAGSVTQVADGAERQLKLTNSADSLVKQISDAIKQVAENTQTVSGSAEKTAETASNGEGAVKHAVNQMKTIEEKTNNTAAVISELEEKSKQIGQIVDVISNISGQTNLLALNAAIEAARAGEAGKGFAVVAEEVRKLAEQSQDAAKQITELISQVQAKTDNAVTFMSDSKNEVDTGASVVSSAGSNFEQILHMVKDMTEQIREISASIEEVTGHAQNVVSAVQDIDNESKKASEETQNISAATQEQSASVEEIASSSQKLSQMADELRQAVRKFKI</sequence>
<feature type="coiled-coil region" evidence="4">
    <location>
        <begin position="157"/>
        <end position="184"/>
    </location>
</feature>
<keyword evidence="6" id="KW-0472">Membrane</keyword>
<dbReference type="Proteomes" id="UP001239167">
    <property type="component" value="Unassembled WGS sequence"/>
</dbReference>
<keyword evidence="4" id="KW-0175">Coiled coil</keyword>
<dbReference type="EMBL" id="JAUSUE010000010">
    <property type="protein sequence ID" value="MDQ0203867.1"/>
    <property type="molecule type" value="Genomic_DNA"/>
</dbReference>
<dbReference type="CDD" id="cd19411">
    <property type="entry name" value="MCP2201-like_sensor"/>
    <property type="match status" value="1"/>
</dbReference>
<keyword evidence="6" id="KW-1133">Transmembrane helix</keyword>
<dbReference type="PROSITE" id="PS50885">
    <property type="entry name" value="HAMP"/>
    <property type="match status" value="1"/>
</dbReference>
<dbReference type="InterPro" id="IPR004090">
    <property type="entry name" value="Chemotax_Me-accpt_rcpt"/>
</dbReference>
<feature type="transmembrane region" description="Helical" evidence="6">
    <location>
        <begin position="12"/>
        <end position="35"/>
    </location>
</feature>
<protein>
    <submittedName>
        <fullName evidence="9">Methyl-accepting chemotaxis protein</fullName>
    </submittedName>
</protein>
<feature type="compositionally biased region" description="Polar residues" evidence="5">
    <location>
        <begin position="532"/>
        <end position="558"/>
    </location>
</feature>
<comment type="caution">
    <text evidence="9">The sequence shown here is derived from an EMBL/GenBank/DDBJ whole genome shotgun (WGS) entry which is preliminary data.</text>
</comment>
<dbReference type="InterPro" id="IPR047347">
    <property type="entry name" value="YvaQ-like_sensor"/>
</dbReference>
<organism evidence="9 10">
    <name type="scientific">Pectinatus haikarae</name>
    <dbReference type="NCBI Taxonomy" id="349096"/>
    <lineage>
        <taxon>Bacteria</taxon>
        <taxon>Bacillati</taxon>
        <taxon>Bacillota</taxon>
        <taxon>Negativicutes</taxon>
        <taxon>Selenomonadales</taxon>
        <taxon>Selenomonadaceae</taxon>
        <taxon>Pectinatus</taxon>
    </lineage>
</organism>
<feature type="domain" description="Methyl-accepting transducer" evidence="7">
    <location>
        <begin position="287"/>
        <end position="523"/>
    </location>
</feature>
<dbReference type="PANTHER" id="PTHR32089:SF112">
    <property type="entry name" value="LYSOZYME-LIKE PROTEIN-RELATED"/>
    <property type="match status" value="1"/>
</dbReference>
<dbReference type="PROSITE" id="PS50111">
    <property type="entry name" value="CHEMOTAXIS_TRANSDUC_2"/>
    <property type="match status" value="1"/>
</dbReference>
<evidence type="ECO:0000313" key="9">
    <source>
        <dbReference type="EMBL" id="MDQ0203867.1"/>
    </source>
</evidence>
<dbReference type="InterPro" id="IPR024478">
    <property type="entry name" value="HlyB_4HB_MCP"/>
</dbReference>
<feature type="region of interest" description="Disordered" evidence="5">
    <location>
        <begin position="530"/>
        <end position="558"/>
    </location>
</feature>
<evidence type="ECO:0000256" key="3">
    <source>
        <dbReference type="PROSITE-ProRule" id="PRU00284"/>
    </source>
</evidence>
<evidence type="ECO:0000259" key="8">
    <source>
        <dbReference type="PROSITE" id="PS50885"/>
    </source>
</evidence>
<dbReference type="Pfam" id="PF00015">
    <property type="entry name" value="MCPsignal"/>
    <property type="match status" value="1"/>
</dbReference>
<dbReference type="CDD" id="cd11386">
    <property type="entry name" value="MCP_signal"/>
    <property type="match status" value="1"/>
</dbReference>
<evidence type="ECO:0000259" key="7">
    <source>
        <dbReference type="PROSITE" id="PS50111"/>
    </source>
</evidence>
<comment type="similarity">
    <text evidence="2">Belongs to the methyl-accepting chemotaxis (MCP) protein family.</text>
</comment>
<evidence type="ECO:0000256" key="1">
    <source>
        <dbReference type="ARBA" id="ARBA00023224"/>
    </source>
</evidence>
<name>A0ABT9Y7R8_9FIRM</name>
<gene>
    <name evidence="9" type="ORF">J2S01_001586</name>
</gene>